<accession>D9SKX1</accession>
<dbReference type="OrthoDB" id="9761789at2"/>
<dbReference type="HOGENOM" id="CLU_085378_1_1_9"/>
<dbReference type="Pfam" id="PF13529">
    <property type="entry name" value="Peptidase_C39_2"/>
    <property type="match status" value="1"/>
</dbReference>
<name>D9SKX1_CLOC7</name>
<feature type="signal peptide" evidence="1">
    <location>
        <begin position="1"/>
        <end position="30"/>
    </location>
</feature>
<evidence type="ECO:0000313" key="3">
    <source>
        <dbReference type="EMBL" id="ADL53543.1"/>
    </source>
</evidence>
<evidence type="ECO:0000256" key="1">
    <source>
        <dbReference type="SAM" id="SignalP"/>
    </source>
</evidence>
<feature type="chain" id="PRO_5003128178" description="Peptidase C39-like domain-containing protein" evidence="1">
    <location>
        <begin position="31"/>
        <end position="197"/>
    </location>
</feature>
<reference evidence="3 4" key="1">
    <citation type="submission" date="2010-08" db="EMBL/GenBank/DDBJ databases">
        <title>Complete sequence of Clostridium cellulovorans 743B.</title>
        <authorList>
            <consortium name="US DOE Joint Genome Institute"/>
            <person name="Lucas S."/>
            <person name="Copeland A."/>
            <person name="Lapidus A."/>
            <person name="Cheng J.-F."/>
            <person name="Bruce D."/>
            <person name="Goodwin L."/>
            <person name="Pitluck S."/>
            <person name="Chertkov O."/>
            <person name="Detter J.C."/>
            <person name="Han C."/>
            <person name="Tapia R."/>
            <person name="Land M."/>
            <person name="Hauser L."/>
            <person name="Chang Y.-J."/>
            <person name="Jeffries C."/>
            <person name="Kyrpides N."/>
            <person name="Ivanova N."/>
            <person name="Mikhailova N."/>
            <person name="Hemme C.L."/>
            <person name="Woyke T."/>
        </authorList>
    </citation>
    <scope>NUCLEOTIDE SEQUENCE [LARGE SCALE GENOMIC DNA]</scope>
    <source>
        <strain evidence="4">ATCC 35296 / DSM 3052 / OCM 3 / 743B</strain>
    </source>
</reference>
<dbReference type="EMBL" id="CP002160">
    <property type="protein sequence ID" value="ADL53543.1"/>
    <property type="molecule type" value="Genomic_DNA"/>
</dbReference>
<evidence type="ECO:0000259" key="2">
    <source>
        <dbReference type="Pfam" id="PF13529"/>
    </source>
</evidence>
<feature type="domain" description="Peptidase C39-like" evidence="2">
    <location>
        <begin position="36"/>
        <end position="153"/>
    </location>
</feature>
<keyword evidence="4" id="KW-1185">Reference proteome</keyword>
<keyword evidence="1" id="KW-0732">Signal</keyword>
<gene>
    <name evidence="3" type="ordered locus">Clocel_3877</name>
</gene>
<dbReference type="InterPro" id="IPR039564">
    <property type="entry name" value="Peptidase_C39-like"/>
</dbReference>
<dbReference type="AlphaFoldDB" id="D9SKX1"/>
<dbReference type="KEGG" id="ccb:Clocel_3877"/>
<evidence type="ECO:0000313" key="4">
    <source>
        <dbReference type="Proteomes" id="UP000002730"/>
    </source>
</evidence>
<sequence>MFKNTRKTRIIVSSLLTVLAVNLTPVATYATQSFTNCPLRGQENSNWCWDACTQMLAETKGYFRSQSDICTHVYGKVDNNTASAAQVREATAWATGYSLQFDLTYSALPFDGSGSVVGSINNGWSINAGCAPGHMMVITGYDTANNNVWLQDPQGTSTNWPARGFEQWCRYDSLISGDYRNSSFAYLWNFKWECSIN</sequence>
<dbReference type="Proteomes" id="UP000002730">
    <property type="component" value="Chromosome"/>
</dbReference>
<proteinExistence type="predicted"/>
<organism evidence="3 4">
    <name type="scientific">Clostridium cellulovorans (strain ATCC 35296 / DSM 3052 / OCM 3 / 743B)</name>
    <dbReference type="NCBI Taxonomy" id="573061"/>
    <lineage>
        <taxon>Bacteria</taxon>
        <taxon>Bacillati</taxon>
        <taxon>Bacillota</taxon>
        <taxon>Clostridia</taxon>
        <taxon>Eubacteriales</taxon>
        <taxon>Clostridiaceae</taxon>
        <taxon>Clostridium</taxon>
    </lineage>
</organism>
<protein>
    <recommendedName>
        <fullName evidence="2">Peptidase C39-like domain-containing protein</fullName>
    </recommendedName>
</protein>
<dbReference type="RefSeq" id="WP_010073884.1">
    <property type="nucleotide sequence ID" value="NC_014393.1"/>
</dbReference>